<accession>A0ACD3QI43</accession>
<comment type="caution">
    <text evidence="1">The sequence shown here is derived from an EMBL/GenBank/DDBJ whole genome shotgun (WGS) entry which is preliminary data.</text>
</comment>
<name>A0ACD3QI43_LARCR</name>
<gene>
    <name evidence="1" type="ORF">E3U43_016587</name>
</gene>
<dbReference type="Proteomes" id="UP000793456">
    <property type="component" value="Chromosome XIX"/>
</dbReference>
<evidence type="ECO:0000313" key="1">
    <source>
        <dbReference type="EMBL" id="TMS06828.1"/>
    </source>
</evidence>
<sequence length="204" mass="21879">TPNIDRLASEGVKLTQHIAAAPLCTPSRAAFMTGRYALRSGMGSTGRVQVLLFLGGSGGLPPSETTFAKRLQQQGYTTGLVGKWHLGVNCEQRGDHCHHPNQHGFSYFYGLPFTLFNDCVPGEGSKMIETVDSLGLANNTLMYFTSDHGGHLEDADSLIGQKGGWNSIYKGGKAMGGWEGGIRVPGIFRWPGRLAAGRSSGRTH</sequence>
<proteinExistence type="predicted"/>
<feature type="non-terminal residue" evidence="1">
    <location>
        <position position="1"/>
    </location>
</feature>
<keyword evidence="2" id="KW-1185">Reference proteome</keyword>
<dbReference type="EMBL" id="CM011692">
    <property type="protein sequence ID" value="TMS06828.1"/>
    <property type="molecule type" value="Genomic_DNA"/>
</dbReference>
<organism evidence="1 2">
    <name type="scientific">Larimichthys crocea</name>
    <name type="common">Large yellow croaker</name>
    <name type="synonym">Pseudosciaena crocea</name>
    <dbReference type="NCBI Taxonomy" id="215358"/>
    <lineage>
        <taxon>Eukaryota</taxon>
        <taxon>Metazoa</taxon>
        <taxon>Chordata</taxon>
        <taxon>Craniata</taxon>
        <taxon>Vertebrata</taxon>
        <taxon>Euteleostomi</taxon>
        <taxon>Actinopterygii</taxon>
        <taxon>Neopterygii</taxon>
        <taxon>Teleostei</taxon>
        <taxon>Neoteleostei</taxon>
        <taxon>Acanthomorphata</taxon>
        <taxon>Eupercaria</taxon>
        <taxon>Sciaenidae</taxon>
        <taxon>Larimichthys</taxon>
    </lineage>
</organism>
<protein>
    <submittedName>
        <fullName evidence="1">Uncharacterized protein</fullName>
    </submittedName>
</protein>
<evidence type="ECO:0000313" key="2">
    <source>
        <dbReference type="Proteomes" id="UP000793456"/>
    </source>
</evidence>
<reference evidence="1" key="1">
    <citation type="submission" date="2018-11" db="EMBL/GenBank/DDBJ databases">
        <title>The sequence and de novo assembly of Larimichthys crocea genome using PacBio and Hi-C technologies.</title>
        <authorList>
            <person name="Xu P."/>
            <person name="Chen B."/>
            <person name="Zhou Z."/>
            <person name="Ke Q."/>
            <person name="Wu Y."/>
            <person name="Bai H."/>
            <person name="Pu F."/>
        </authorList>
    </citation>
    <scope>NUCLEOTIDE SEQUENCE</scope>
    <source>
        <tissue evidence="1">Muscle</tissue>
    </source>
</reference>